<dbReference type="GO" id="GO:0031072">
    <property type="term" value="F:heat shock protein binding"/>
    <property type="evidence" value="ECO:0007669"/>
    <property type="project" value="TreeGrafter"/>
</dbReference>
<sequence>MSPVPGATNSYAILGIRREANAAEIRDAYRKLALACHPDMVGEAEKVAAAALSNRFTESYEILQDEGRCARYDRLLDQGVIPDMGKAVGGAPPVRGIAEILGEIQSLDIEVDEKRLLAPMDARLRTQTLMPSLLRGEAITERVIDVVRSSKIRNLTRLTLPQGTLSDLFCPSFLYMYPKDFTLVEAGRARARHSLRVEHEEGAGLEIDFPAKRVPRLL</sequence>
<organism evidence="2 3">
    <name type="scientific">Paludisphaera borealis</name>
    <dbReference type="NCBI Taxonomy" id="1387353"/>
    <lineage>
        <taxon>Bacteria</taxon>
        <taxon>Pseudomonadati</taxon>
        <taxon>Planctomycetota</taxon>
        <taxon>Planctomycetia</taxon>
        <taxon>Isosphaerales</taxon>
        <taxon>Isosphaeraceae</taxon>
        <taxon>Paludisphaera</taxon>
    </lineage>
</organism>
<gene>
    <name evidence="2" type="primary">dnaJ_2</name>
    <name evidence="2" type="ORF">BSF38_00332</name>
</gene>
<evidence type="ECO:0000313" key="3">
    <source>
        <dbReference type="Proteomes" id="UP000186309"/>
    </source>
</evidence>
<dbReference type="STRING" id="1387353.BSF38_00332"/>
<dbReference type="SMART" id="SM00271">
    <property type="entry name" value="DnaJ"/>
    <property type="match status" value="1"/>
</dbReference>
<dbReference type="Gene3D" id="1.10.287.110">
    <property type="entry name" value="DnaJ domain"/>
    <property type="match status" value="1"/>
</dbReference>
<accession>A0A1U7CIZ9</accession>
<dbReference type="PANTHER" id="PTHR44144:SF1">
    <property type="entry name" value="DNAJ HOMOLOG SUBFAMILY C MEMBER 9"/>
    <property type="match status" value="1"/>
</dbReference>
<evidence type="ECO:0000259" key="1">
    <source>
        <dbReference type="PROSITE" id="PS50076"/>
    </source>
</evidence>
<dbReference type="Pfam" id="PF00226">
    <property type="entry name" value="DnaJ"/>
    <property type="match status" value="1"/>
</dbReference>
<dbReference type="PRINTS" id="PR00625">
    <property type="entry name" value="JDOMAIN"/>
</dbReference>
<dbReference type="PROSITE" id="PS50076">
    <property type="entry name" value="DNAJ_2"/>
    <property type="match status" value="1"/>
</dbReference>
<feature type="domain" description="J" evidence="1">
    <location>
        <begin position="9"/>
        <end position="76"/>
    </location>
</feature>
<dbReference type="Proteomes" id="UP000186309">
    <property type="component" value="Chromosome"/>
</dbReference>
<keyword evidence="3" id="KW-1185">Reference proteome</keyword>
<dbReference type="SUPFAM" id="SSF46565">
    <property type="entry name" value="Chaperone J-domain"/>
    <property type="match status" value="1"/>
</dbReference>
<dbReference type="EMBL" id="CP019082">
    <property type="protein sequence ID" value="APW58920.1"/>
    <property type="molecule type" value="Genomic_DNA"/>
</dbReference>
<dbReference type="CDD" id="cd06257">
    <property type="entry name" value="DnaJ"/>
    <property type="match status" value="1"/>
</dbReference>
<dbReference type="InterPro" id="IPR036869">
    <property type="entry name" value="J_dom_sf"/>
</dbReference>
<dbReference type="GO" id="GO:0005737">
    <property type="term" value="C:cytoplasm"/>
    <property type="evidence" value="ECO:0007669"/>
    <property type="project" value="TreeGrafter"/>
</dbReference>
<reference evidence="3" key="1">
    <citation type="submission" date="2016-12" db="EMBL/GenBank/DDBJ databases">
        <title>Comparative genomics of four Isosphaeraceae planctomycetes: a common pool of plasmids and glycoside hydrolase genes.</title>
        <authorList>
            <person name="Ivanova A."/>
        </authorList>
    </citation>
    <scope>NUCLEOTIDE SEQUENCE [LARGE SCALE GENOMIC DNA]</scope>
    <source>
        <strain evidence="3">PX4</strain>
    </source>
</reference>
<dbReference type="OrthoDB" id="9779622at2"/>
<dbReference type="RefSeq" id="WP_076343170.1">
    <property type="nucleotide sequence ID" value="NZ_CP019082.1"/>
</dbReference>
<protein>
    <submittedName>
        <fullName evidence="2">Chaperone protein DnaJ</fullName>
    </submittedName>
</protein>
<dbReference type="KEGG" id="pbor:BSF38_00332"/>
<dbReference type="InterPro" id="IPR052594">
    <property type="entry name" value="J_domain-containing_protein"/>
</dbReference>
<dbReference type="InterPro" id="IPR001623">
    <property type="entry name" value="DnaJ_domain"/>
</dbReference>
<evidence type="ECO:0000313" key="2">
    <source>
        <dbReference type="EMBL" id="APW58920.1"/>
    </source>
</evidence>
<dbReference type="AlphaFoldDB" id="A0A1U7CIZ9"/>
<proteinExistence type="predicted"/>
<dbReference type="PANTHER" id="PTHR44144">
    <property type="entry name" value="DNAJ HOMOLOG SUBFAMILY C MEMBER 9"/>
    <property type="match status" value="1"/>
</dbReference>
<name>A0A1U7CIZ9_9BACT</name>